<dbReference type="GO" id="GO:0043190">
    <property type="term" value="C:ATP-binding cassette (ABC) transporter complex"/>
    <property type="evidence" value="ECO:0007669"/>
    <property type="project" value="InterPro"/>
</dbReference>
<keyword evidence="8" id="KW-1185">Reference proteome</keyword>
<feature type="chain" id="PRO_5041467645" evidence="5">
    <location>
        <begin position="32"/>
        <end position="530"/>
    </location>
</feature>
<dbReference type="PANTHER" id="PTHR30290:SF9">
    <property type="entry name" value="OLIGOPEPTIDE-BINDING PROTEIN APPA"/>
    <property type="match status" value="1"/>
</dbReference>
<dbReference type="SUPFAM" id="SSF53850">
    <property type="entry name" value="Periplasmic binding protein-like II"/>
    <property type="match status" value="1"/>
</dbReference>
<evidence type="ECO:0000256" key="3">
    <source>
        <dbReference type="ARBA" id="ARBA00022448"/>
    </source>
</evidence>
<keyword evidence="3" id="KW-0813">Transport</keyword>
<evidence type="ECO:0000313" key="7">
    <source>
        <dbReference type="EMBL" id="NHT77630.1"/>
    </source>
</evidence>
<proteinExistence type="inferred from homology"/>
<dbReference type="InterPro" id="IPR000914">
    <property type="entry name" value="SBP_5_dom"/>
</dbReference>
<evidence type="ECO:0000313" key="8">
    <source>
        <dbReference type="Proteomes" id="UP001155840"/>
    </source>
</evidence>
<evidence type="ECO:0000256" key="1">
    <source>
        <dbReference type="ARBA" id="ARBA00004418"/>
    </source>
</evidence>
<organism evidence="7 8">
    <name type="scientific">Ferranicluibacter rubi</name>
    <dbReference type="NCBI Taxonomy" id="2715133"/>
    <lineage>
        <taxon>Bacteria</taxon>
        <taxon>Pseudomonadati</taxon>
        <taxon>Pseudomonadota</taxon>
        <taxon>Alphaproteobacteria</taxon>
        <taxon>Hyphomicrobiales</taxon>
        <taxon>Rhizobiaceae</taxon>
        <taxon>Ferranicluibacter</taxon>
    </lineage>
</organism>
<feature type="domain" description="Solute-binding protein family 5" evidence="6">
    <location>
        <begin position="75"/>
        <end position="426"/>
    </location>
</feature>
<evidence type="ECO:0000256" key="5">
    <source>
        <dbReference type="SAM" id="SignalP"/>
    </source>
</evidence>
<sequence>MSVLDRPRRRLIASCIAVALSAGLFCTAAAAAELRIGTQLKLMTLDPHYADLNENNSLLAHIYERLVNQDASLNPQPGLAVSWTRISKNNWAFKLREGVRFHDGAAFTAQDVIYSINRIQTFLKPPSGGFQNYTQNIKSVTAPDPLTVVIETTDDAPTLPLSLTSIFIMHEKTDGFATTEDLNSGSQPVGTGPYKFQSWQSGEGLKLTRNAQYWGGTPAWSDVSFRVIESPAARVAALSTGDLDIADYIPARDVAGLKGRGLTIDSTSAARSNFLQFDVGREQLPGVTDNAGNPIKNPFKDKRVREALRMATDRPFITDKILLGFGTAASQLFPAGLSGTSKKLAVERPNYEAAKALLSEAGFPDGFHVVLAGPAGRYPGDSESLQAVAQNWARIGVATQPVVAPFSVFATQRSNGAYPVWYGGCSGEAVTFCLKAVLASPDPDLGTGSINYGQYQNPAFDEMLAKATALEDGPAREGALAEATEFVMADDPIIPLYHFHLIVGHGQRVSSYAVHPRGWTTAMQALPSAE</sequence>
<dbReference type="InterPro" id="IPR039424">
    <property type="entry name" value="SBP_5"/>
</dbReference>
<comment type="caution">
    <text evidence="7">The sequence shown here is derived from an EMBL/GenBank/DDBJ whole genome shotgun (WGS) entry which is preliminary data.</text>
</comment>
<comment type="similarity">
    <text evidence="2">Belongs to the bacterial solute-binding protein 5 family.</text>
</comment>
<dbReference type="CDD" id="cd08498">
    <property type="entry name" value="PBP2_NikA_DppA_OppA_like_2"/>
    <property type="match status" value="1"/>
</dbReference>
<dbReference type="Gene3D" id="3.90.76.10">
    <property type="entry name" value="Dipeptide-binding Protein, Domain 1"/>
    <property type="match status" value="1"/>
</dbReference>
<dbReference type="PANTHER" id="PTHR30290">
    <property type="entry name" value="PERIPLASMIC BINDING COMPONENT OF ABC TRANSPORTER"/>
    <property type="match status" value="1"/>
</dbReference>
<dbReference type="EMBL" id="JAANCM010000010">
    <property type="protein sequence ID" value="NHT77630.1"/>
    <property type="molecule type" value="Genomic_DNA"/>
</dbReference>
<dbReference type="GO" id="GO:0030288">
    <property type="term" value="C:outer membrane-bounded periplasmic space"/>
    <property type="evidence" value="ECO:0007669"/>
    <property type="project" value="UniProtKB-ARBA"/>
</dbReference>
<dbReference type="InterPro" id="IPR030678">
    <property type="entry name" value="Peptide/Ni-bd"/>
</dbReference>
<dbReference type="Proteomes" id="UP001155840">
    <property type="component" value="Unassembled WGS sequence"/>
</dbReference>
<protein>
    <submittedName>
        <fullName evidence="7">ABC transporter substrate-binding protein</fullName>
    </submittedName>
</protein>
<keyword evidence="4 5" id="KW-0732">Signal</keyword>
<feature type="signal peptide" evidence="5">
    <location>
        <begin position="1"/>
        <end position="31"/>
    </location>
</feature>
<reference evidence="7" key="1">
    <citation type="submission" date="2020-03" db="EMBL/GenBank/DDBJ databases">
        <title>Ferranicluibacter endophyticum gen. nov., sp. nov., a new genus isolated from Rubus ulmifolius Schott. stem.</title>
        <authorList>
            <person name="Roca-Couso R."/>
            <person name="Flores-Felix J.D."/>
            <person name="Igual J.M."/>
            <person name="Rivas R."/>
        </authorList>
    </citation>
    <scope>NUCLEOTIDE SEQUENCE</scope>
    <source>
        <strain evidence="7">CRRU44</strain>
    </source>
</reference>
<dbReference type="Gene3D" id="3.10.105.10">
    <property type="entry name" value="Dipeptide-binding Protein, Domain 3"/>
    <property type="match status" value="1"/>
</dbReference>
<dbReference type="GO" id="GO:1904680">
    <property type="term" value="F:peptide transmembrane transporter activity"/>
    <property type="evidence" value="ECO:0007669"/>
    <property type="project" value="TreeGrafter"/>
</dbReference>
<accession>A0AA44CBX1</accession>
<comment type="subcellular location">
    <subcellularLocation>
        <location evidence="1">Periplasm</location>
    </subcellularLocation>
</comment>
<dbReference type="RefSeq" id="WP_167130319.1">
    <property type="nucleotide sequence ID" value="NZ_JAANCM010000010.1"/>
</dbReference>
<name>A0AA44CBX1_9HYPH</name>
<evidence type="ECO:0000256" key="4">
    <source>
        <dbReference type="ARBA" id="ARBA00022729"/>
    </source>
</evidence>
<gene>
    <name evidence="7" type="ORF">G8E10_18140</name>
</gene>
<dbReference type="PIRSF" id="PIRSF002741">
    <property type="entry name" value="MppA"/>
    <property type="match status" value="1"/>
</dbReference>
<evidence type="ECO:0000259" key="6">
    <source>
        <dbReference type="Pfam" id="PF00496"/>
    </source>
</evidence>
<dbReference type="AlphaFoldDB" id="A0AA44CBX1"/>
<dbReference type="Pfam" id="PF00496">
    <property type="entry name" value="SBP_bac_5"/>
    <property type="match status" value="1"/>
</dbReference>
<dbReference type="GO" id="GO:0015833">
    <property type="term" value="P:peptide transport"/>
    <property type="evidence" value="ECO:0007669"/>
    <property type="project" value="TreeGrafter"/>
</dbReference>
<dbReference type="Gene3D" id="3.40.190.10">
    <property type="entry name" value="Periplasmic binding protein-like II"/>
    <property type="match status" value="1"/>
</dbReference>
<evidence type="ECO:0000256" key="2">
    <source>
        <dbReference type="ARBA" id="ARBA00005695"/>
    </source>
</evidence>